<accession>A0A1M7QU73</accession>
<organism evidence="1 2">
    <name type="scientific">Cyclobacterium lianum</name>
    <dbReference type="NCBI Taxonomy" id="388280"/>
    <lineage>
        <taxon>Bacteria</taxon>
        <taxon>Pseudomonadati</taxon>
        <taxon>Bacteroidota</taxon>
        <taxon>Cytophagia</taxon>
        <taxon>Cytophagales</taxon>
        <taxon>Cyclobacteriaceae</taxon>
        <taxon>Cyclobacterium</taxon>
    </lineage>
</organism>
<sequence length="72" mass="8820">MKWTIGYFYPIFFYLRMRLTLFHPDTSFLNYKRLIAKYKWGNFNNKMAVLKVSKKPILKNPIIINIRKFTIN</sequence>
<dbReference type="Proteomes" id="UP000184513">
    <property type="component" value="Unassembled WGS sequence"/>
</dbReference>
<proteinExistence type="predicted"/>
<dbReference type="EMBL" id="FRCY01000025">
    <property type="protein sequence ID" value="SHN35234.1"/>
    <property type="molecule type" value="Genomic_DNA"/>
</dbReference>
<dbReference type="STRING" id="388280.SAMN04488057_12523"/>
<evidence type="ECO:0000313" key="2">
    <source>
        <dbReference type="Proteomes" id="UP000184513"/>
    </source>
</evidence>
<protein>
    <submittedName>
        <fullName evidence="1">Uncharacterized protein</fullName>
    </submittedName>
</protein>
<keyword evidence="2" id="KW-1185">Reference proteome</keyword>
<gene>
    <name evidence="1" type="ORF">SAMN04488057_12523</name>
</gene>
<dbReference type="AlphaFoldDB" id="A0A1M7QU73"/>
<name>A0A1M7QU73_9BACT</name>
<reference evidence="1 2" key="1">
    <citation type="submission" date="2016-11" db="EMBL/GenBank/DDBJ databases">
        <authorList>
            <person name="Jaros S."/>
            <person name="Januszkiewicz K."/>
            <person name="Wedrychowicz H."/>
        </authorList>
    </citation>
    <scope>NUCLEOTIDE SEQUENCE [LARGE SCALE GENOMIC DNA]</scope>
    <source>
        <strain evidence="1 2">CGMCC 1.6102</strain>
    </source>
</reference>
<evidence type="ECO:0000313" key="1">
    <source>
        <dbReference type="EMBL" id="SHN35234.1"/>
    </source>
</evidence>